<dbReference type="GO" id="GO:0030280">
    <property type="term" value="F:structural constituent of skin epidermis"/>
    <property type="evidence" value="ECO:0007669"/>
    <property type="project" value="TreeGrafter"/>
</dbReference>
<dbReference type="RefSeq" id="XP_029287296.1">
    <property type="nucleotide sequence ID" value="XM_029431436.1"/>
</dbReference>
<evidence type="ECO:0000256" key="5">
    <source>
        <dbReference type="RuleBase" id="RU000685"/>
    </source>
</evidence>
<evidence type="ECO:0000256" key="4">
    <source>
        <dbReference type="ARBA" id="ARBA00061646"/>
    </source>
</evidence>
<dbReference type="SMART" id="SM01391">
    <property type="entry name" value="Filament"/>
    <property type="match status" value="1"/>
</dbReference>
<dbReference type="InParanoid" id="A0A6J2PPN5"/>
<dbReference type="GO" id="GO:0045109">
    <property type="term" value="P:intermediate filament organization"/>
    <property type="evidence" value="ECO:0007669"/>
    <property type="project" value="TreeGrafter"/>
</dbReference>
<comment type="similarity">
    <text evidence="4 5">Belongs to the intermediate filament family.</text>
</comment>
<gene>
    <name evidence="10" type="primary">LOC115008114</name>
</gene>
<feature type="coiled-coil region" evidence="6">
    <location>
        <begin position="147"/>
        <end position="237"/>
    </location>
</feature>
<dbReference type="Gene3D" id="1.20.5.170">
    <property type="match status" value="1"/>
</dbReference>
<keyword evidence="9" id="KW-1185">Reference proteome</keyword>
<dbReference type="PROSITE" id="PS00226">
    <property type="entry name" value="IF_ROD_1"/>
    <property type="match status" value="1"/>
</dbReference>
<dbReference type="Pfam" id="PF16208">
    <property type="entry name" value="Keratin_2_head"/>
    <property type="match status" value="1"/>
</dbReference>
<dbReference type="InterPro" id="IPR018039">
    <property type="entry name" value="IF_conserved"/>
</dbReference>
<feature type="region of interest" description="Disordered" evidence="7">
    <location>
        <begin position="447"/>
        <end position="471"/>
    </location>
</feature>
<feature type="domain" description="IF rod" evidence="8">
    <location>
        <begin position="94"/>
        <end position="405"/>
    </location>
</feature>
<dbReference type="OrthoDB" id="2441647at2759"/>
<dbReference type="Proteomes" id="UP000504630">
    <property type="component" value="Chromosome 5"/>
</dbReference>
<feature type="compositionally biased region" description="Gly residues" evidence="7">
    <location>
        <begin position="447"/>
        <end position="456"/>
    </location>
</feature>
<keyword evidence="2 5" id="KW-0403">Intermediate filament</keyword>
<dbReference type="GO" id="GO:0031424">
    <property type="term" value="P:keratinization"/>
    <property type="evidence" value="ECO:0007669"/>
    <property type="project" value="TreeGrafter"/>
</dbReference>
<dbReference type="PANTHER" id="PTHR45616">
    <property type="entry name" value="GATA-TYPE DOMAIN-CONTAINING PROTEIN"/>
    <property type="match status" value="1"/>
</dbReference>
<dbReference type="SUPFAM" id="SSF64593">
    <property type="entry name" value="Intermediate filament protein, coiled coil region"/>
    <property type="match status" value="3"/>
</dbReference>
<dbReference type="PRINTS" id="PR01276">
    <property type="entry name" value="TYPE2KERATIN"/>
</dbReference>
<keyword evidence="1" id="KW-0416">Keratin</keyword>
<evidence type="ECO:0000259" key="8">
    <source>
        <dbReference type="PROSITE" id="PS51842"/>
    </source>
</evidence>
<keyword evidence="3 6" id="KW-0175">Coiled coil</keyword>
<dbReference type="Pfam" id="PF00038">
    <property type="entry name" value="Filament"/>
    <property type="match status" value="1"/>
</dbReference>
<feature type="coiled-coil region" evidence="6">
    <location>
        <begin position="303"/>
        <end position="383"/>
    </location>
</feature>
<proteinExistence type="inferred from homology"/>
<reference evidence="10" key="1">
    <citation type="submission" date="2025-08" db="UniProtKB">
        <authorList>
            <consortium name="RefSeq"/>
        </authorList>
    </citation>
    <scope>IDENTIFICATION</scope>
</reference>
<dbReference type="Gene3D" id="1.20.5.500">
    <property type="entry name" value="Single helix bin"/>
    <property type="match status" value="1"/>
</dbReference>
<dbReference type="PROSITE" id="PS51842">
    <property type="entry name" value="IF_ROD_2"/>
    <property type="match status" value="1"/>
</dbReference>
<dbReference type="GO" id="GO:0045095">
    <property type="term" value="C:keratin filament"/>
    <property type="evidence" value="ECO:0007669"/>
    <property type="project" value="InterPro"/>
</dbReference>
<evidence type="ECO:0000256" key="7">
    <source>
        <dbReference type="SAM" id="MobiDB-lite"/>
    </source>
</evidence>
<dbReference type="AlphaFoldDB" id="A0A6J2PPN5"/>
<dbReference type="InterPro" id="IPR003054">
    <property type="entry name" value="Keratin_II"/>
</dbReference>
<dbReference type="InterPro" id="IPR039008">
    <property type="entry name" value="IF_rod_dom"/>
</dbReference>
<dbReference type="Gene3D" id="1.20.5.1160">
    <property type="entry name" value="Vasodilator-stimulated phosphoprotein"/>
    <property type="match status" value="1"/>
</dbReference>
<dbReference type="FunFam" id="1.20.5.170:FF:000004">
    <property type="entry name" value="Keratin, type II cytoskeletal 5"/>
    <property type="match status" value="1"/>
</dbReference>
<dbReference type="KEGG" id="cgob:115008114"/>
<evidence type="ECO:0000256" key="3">
    <source>
        <dbReference type="ARBA" id="ARBA00023054"/>
    </source>
</evidence>
<evidence type="ECO:0000256" key="1">
    <source>
        <dbReference type="ARBA" id="ARBA00022744"/>
    </source>
</evidence>
<dbReference type="PANTHER" id="PTHR45616:SF21">
    <property type="entry name" value="KERATIN, TYPE II CYTOSKELETAL 7"/>
    <property type="match status" value="1"/>
</dbReference>
<organism evidence="9 10">
    <name type="scientific">Cottoperca gobio</name>
    <name type="common">Frogmouth</name>
    <name type="synonym">Aphritis gobio</name>
    <dbReference type="NCBI Taxonomy" id="56716"/>
    <lineage>
        <taxon>Eukaryota</taxon>
        <taxon>Metazoa</taxon>
        <taxon>Chordata</taxon>
        <taxon>Craniata</taxon>
        <taxon>Vertebrata</taxon>
        <taxon>Euteleostomi</taxon>
        <taxon>Actinopterygii</taxon>
        <taxon>Neopterygii</taxon>
        <taxon>Teleostei</taxon>
        <taxon>Neoteleostei</taxon>
        <taxon>Acanthomorphata</taxon>
        <taxon>Eupercaria</taxon>
        <taxon>Perciformes</taxon>
        <taxon>Notothenioidei</taxon>
        <taxon>Bovichtidae</taxon>
        <taxon>Cottoperca</taxon>
    </lineage>
</organism>
<evidence type="ECO:0000313" key="9">
    <source>
        <dbReference type="Proteomes" id="UP000504630"/>
    </source>
</evidence>
<name>A0A6J2PPN5_COTGO</name>
<dbReference type="FunFam" id="1.20.5.500:FF:000001">
    <property type="entry name" value="Type II keratin 23"/>
    <property type="match status" value="1"/>
</dbReference>
<evidence type="ECO:0000256" key="2">
    <source>
        <dbReference type="ARBA" id="ARBA00022754"/>
    </source>
</evidence>
<accession>A0A6J2PPN5</accession>
<dbReference type="GeneID" id="115008114"/>
<dbReference type="InterPro" id="IPR032444">
    <property type="entry name" value="Keratin_2_head"/>
</dbReference>
<evidence type="ECO:0000256" key="6">
    <source>
        <dbReference type="SAM" id="Coils"/>
    </source>
</evidence>
<protein>
    <submittedName>
        <fullName evidence="10">Intermediate filament protein ON3-like</fullName>
    </submittedName>
</protein>
<feature type="compositionally biased region" description="Polar residues" evidence="7">
    <location>
        <begin position="459"/>
        <end position="471"/>
    </location>
</feature>
<evidence type="ECO:0000313" key="10">
    <source>
        <dbReference type="RefSeq" id="XP_029287296.1"/>
    </source>
</evidence>
<dbReference type="GO" id="GO:0005615">
    <property type="term" value="C:extracellular space"/>
    <property type="evidence" value="ECO:0007669"/>
    <property type="project" value="TreeGrafter"/>
</dbReference>
<sequence>MPRKSYSVSGSTGGNLRRSFAPSSYSVQRTSYGAGAGSGFGMSSSSSGSYGFSSSQAGGCYVSPPITAVQVNQSLLAPLNLDIDPTIQAVRTQEKEQIKTLNNRFASFIDKVRFLEQQNKMLETKWSLLQDQTTTRSNIDGMFEAYIANLRRQLDGLGNEKVKMEGEMRNMQGLVEDFKMKYEDEINKRAAAENEFVLLKKDVDAAYMNKVELEAKADALQDEINFLRAVYEAELRELQGQIKDTSVVVEMDNSRSLDMDSIVAEVRAQYEDIANRSKAEAETWYKQKFEEMQSSAGQYGDDLRTTKSEISELNRMIARLQNEIEAVKGQRASLESQISEAEERGELAVKDAKLRIRDLEDALQRAKQDMARQVREYQELMNVKLALDIEIATYRKLLEGEESRLVSGGANATIHVQSSSGGLSSSNPGFGHGGSYSGGSYSGGSYTGGSSSGGYGTTIKKSTVSSTRRAY</sequence>
<dbReference type="FunFam" id="1.20.5.1160:FF:000001">
    <property type="entry name" value="Keratin type II"/>
    <property type="match status" value="1"/>
</dbReference>